<sequence>MLILGSVPQYPARSVRVVAGECRNIPLAQIAWLLECRNIPLAQFAWLLECRNIPLAQFAWLLERAAISRSLSSRDYWRLILTIVTYSPLTPMKQMILSNLIYIALQQRLI</sequence>
<keyword evidence="2" id="KW-1185">Reference proteome</keyword>
<evidence type="ECO:0000313" key="1">
    <source>
        <dbReference type="EMBL" id="WEK53418.1"/>
    </source>
</evidence>
<protein>
    <submittedName>
        <fullName evidence="1">Uncharacterized protein</fullName>
    </submittedName>
</protein>
<accession>A0AA95EY12</accession>
<organism evidence="1 2">
    <name type="scientific">Candidatus Cohnella colombiensis</name>
    <dbReference type="NCBI Taxonomy" id="3121368"/>
    <lineage>
        <taxon>Bacteria</taxon>
        <taxon>Bacillati</taxon>
        <taxon>Bacillota</taxon>
        <taxon>Bacilli</taxon>
        <taxon>Bacillales</taxon>
        <taxon>Paenibacillaceae</taxon>
        <taxon>Cohnella</taxon>
    </lineage>
</organism>
<dbReference type="EMBL" id="CP119317">
    <property type="protein sequence ID" value="WEK53418.1"/>
    <property type="molecule type" value="Genomic_DNA"/>
</dbReference>
<dbReference type="Proteomes" id="UP001178662">
    <property type="component" value="Chromosome"/>
</dbReference>
<proteinExistence type="predicted"/>
<reference evidence="1" key="1">
    <citation type="submission" date="2023-03" db="EMBL/GenBank/DDBJ databases">
        <title>Andean soil-derived lignocellulolytic bacterial consortium as a source of novel taxa and putative plastic-active enzymes.</title>
        <authorList>
            <person name="Diaz-Garcia L."/>
            <person name="Chuvochina M."/>
            <person name="Feuerriegel G."/>
            <person name="Bunk B."/>
            <person name="Sproer C."/>
            <person name="Streit W.R."/>
            <person name="Rodriguez L.M."/>
            <person name="Overmann J."/>
            <person name="Jimenez D.J."/>
        </authorList>
    </citation>
    <scope>NUCLEOTIDE SEQUENCE</scope>
    <source>
        <strain evidence="1">MAG 2441</strain>
    </source>
</reference>
<gene>
    <name evidence="1" type="ORF">P0Y55_12585</name>
</gene>
<evidence type="ECO:0000313" key="2">
    <source>
        <dbReference type="Proteomes" id="UP001178662"/>
    </source>
</evidence>
<name>A0AA95EY12_9BACL</name>
<dbReference type="AlphaFoldDB" id="A0AA95EY12"/>